<sequence>MYYYGYPQPHHVSPHFVLVRSYSGVESWELFDLRKDPGEKGKVAKELIVENNGKKAFELFNQKI</sequence>
<accession>A0ABZ0XR09</accession>
<name>A0ABZ0XR09_9BACT</name>
<feature type="domain" description="N-sulphoglucosamine sulphohydrolase C-terminal" evidence="1">
    <location>
        <begin position="3"/>
        <end position="46"/>
    </location>
</feature>
<dbReference type="RefSeq" id="WP_262487783.1">
    <property type="nucleotide sequence ID" value="NZ_CP140154.1"/>
</dbReference>
<proteinExistence type="predicted"/>
<protein>
    <submittedName>
        <fullName evidence="2">DUF4976 domain-containing protein</fullName>
    </submittedName>
</protein>
<dbReference type="Pfam" id="PF16347">
    <property type="entry name" value="SGSH_C"/>
    <property type="match status" value="1"/>
</dbReference>
<evidence type="ECO:0000313" key="2">
    <source>
        <dbReference type="EMBL" id="WQG93124.1"/>
    </source>
</evidence>
<organism evidence="2 3">
    <name type="scientific">Chitinophaga sancti</name>
    <dbReference type="NCBI Taxonomy" id="1004"/>
    <lineage>
        <taxon>Bacteria</taxon>
        <taxon>Pseudomonadati</taxon>
        <taxon>Bacteroidota</taxon>
        <taxon>Chitinophagia</taxon>
        <taxon>Chitinophagales</taxon>
        <taxon>Chitinophagaceae</taxon>
        <taxon>Chitinophaga</taxon>
    </lineage>
</organism>
<dbReference type="EMBL" id="CP140154">
    <property type="protein sequence ID" value="WQG93124.1"/>
    <property type="molecule type" value="Genomic_DNA"/>
</dbReference>
<evidence type="ECO:0000259" key="1">
    <source>
        <dbReference type="Pfam" id="PF16347"/>
    </source>
</evidence>
<reference evidence="2 3" key="1">
    <citation type="submission" date="2023-11" db="EMBL/GenBank/DDBJ databases">
        <title>MicrobeMod: A computational toolkit for identifying prokaryotic methylation and restriction-modification with nanopore sequencing.</title>
        <authorList>
            <person name="Crits-Christoph A."/>
            <person name="Kang S.C."/>
            <person name="Lee H."/>
            <person name="Ostrov N."/>
        </authorList>
    </citation>
    <scope>NUCLEOTIDE SEQUENCE [LARGE SCALE GENOMIC DNA]</scope>
    <source>
        <strain evidence="2 3">ATCC 23090</strain>
    </source>
</reference>
<gene>
    <name evidence="2" type="ORF">SR876_22985</name>
</gene>
<keyword evidence="3" id="KW-1185">Reference proteome</keyword>
<evidence type="ECO:0000313" key="3">
    <source>
        <dbReference type="Proteomes" id="UP001326715"/>
    </source>
</evidence>
<dbReference type="InterPro" id="IPR032506">
    <property type="entry name" value="SGSH_C"/>
</dbReference>
<dbReference type="Proteomes" id="UP001326715">
    <property type="component" value="Chromosome"/>
</dbReference>